<dbReference type="SUPFAM" id="SSF49344">
    <property type="entry name" value="CBD9-like"/>
    <property type="match status" value="1"/>
</dbReference>
<gene>
    <name evidence="4" type="ORF">GCM10023184_30740</name>
</gene>
<organism evidence="4 5">
    <name type="scientific">Flaviaesturariibacter amylovorans</name>
    <dbReference type="NCBI Taxonomy" id="1084520"/>
    <lineage>
        <taxon>Bacteria</taxon>
        <taxon>Pseudomonadati</taxon>
        <taxon>Bacteroidota</taxon>
        <taxon>Chitinophagia</taxon>
        <taxon>Chitinophagales</taxon>
        <taxon>Chitinophagaceae</taxon>
        <taxon>Flaviaestuariibacter</taxon>
    </lineage>
</organism>
<dbReference type="Pfam" id="PF19313">
    <property type="entry name" value="DUF5916"/>
    <property type="match status" value="1"/>
</dbReference>
<evidence type="ECO:0000259" key="2">
    <source>
        <dbReference type="Pfam" id="PF06452"/>
    </source>
</evidence>
<accession>A0ABP8H892</accession>
<evidence type="ECO:0000259" key="3">
    <source>
        <dbReference type="Pfam" id="PF19313"/>
    </source>
</evidence>
<feature type="domain" description="DUF5916" evidence="3">
    <location>
        <begin position="227"/>
        <end position="826"/>
    </location>
</feature>
<dbReference type="RefSeq" id="WP_345256639.1">
    <property type="nucleotide sequence ID" value="NZ_BAABGY010000008.1"/>
</dbReference>
<proteinExistence type="predicted"/>
<evidence type="ECO:0000256" key="1">
    <source>
        <dbReference type="SAM" id="SignalP"/>
    </source>
</evidence>
<keyword evidence="1" id="KW-0732">Signal</keyword>
<comment type="caution">
    <text evidence="4">The sequence shown here is derived from an EMBL/GenBank/DDBJ whole genome shotgun (WGS) entry which is preliminary data.</text>
</comment>
<reference evidence="5" key="1">
    <citation type="journal article" date="2019" name="Int. J. Syst. Evol. Microbiol.">
        <title>The Global Catalogue of Microorganisms (GCM) 10K type strain sequencing project: providing services to taxonomists for standard genome sequencing and annotation.</title>
        <authorList>
            <consortium name="The Broad Institute Genomics Platform"/>
            <consortium name="The Broad Institute Genome Sequencing Center for Infectious Disease"/>
            <person name="Wu L."/>
            <person name="Ma J."/>
        </authorList>
    </citation>
    <scope>NUCLEOTIDE SEQUENCE [LARGE SCALE GENOMIC DNA]</scope>
    <source>
        <strain evidence="5">JCM 17919</strain>
    </source>
</reference>
<protein>
    <recommendedName>
        <fullName evidence="6">Hydrolase</fullName>
    </recommendedName>
</protein>
<feature type="domain" description="Carbohydrate-binding" evidence="2">
    <location>
        <begin position="34"/>
        <end position="197"/>
    </location>
</feature>
<dbReference type="InterPro" id="IPR010502">
    <property type="entry name" value="Carb-bd_dom_fam9"/>
</dbReference>
<dbReference type="Gene3D" id="2.60.40.1190">
    <property type="match status" value="1"/>
</dbReference>
<dbReference type="EMBL" id="BAABGY010000008">
    <property type="protein sequence ID" value="GAA4335723.1"/>
    <property type="molecule type" value="Genomic_DNA"/>
</dbReference>
<name>A0ABP8H892_9BACT</name>
<keyword evidence="5" id="KW-1185">Reference proteome</keyword>
<feature type="signal peptide" evidence="1">
    <location>
        <begin position="1"/>
        <end position="18"/>
    </location>
</feature>
<evidence type="ECO:0000313" key="5">
    <source>
        <dbReference type="Proteomes" id="UP001501725"/>
    </source>
</evidence>
<feature type="chain" id="PRO_5047241002" description="Hydrolase" evidence="1">
    <location>
        <begin position="19"/>
        <end position="827"/>
    </location>
</feature>
<dbReference type="InterPro" id="IPR045670">
    <property type="entry name" value="DUF5916"/>
</dbReference>
<dbReference type="CDD" id="cd09618">
    <property type="entry name" value="CBM9_like_2"/>
    <property type="match status" value="1"/>
</dbReference>
<dbReference type="Proteomes" id="UP001501725">
    <property type="component" value="Unassembled WGS sequence"/>
</dbReference>
<evidence type="ECO:0000313" key="4">
    <source>
        <dbReference type="EMBL" id="GAA4335723.1"/>
    </source>
</evidence>
<evidence type="ECO:0008006" key="6">
    <source>
        <dbReference type="Google" id="ProtNLM"/>
    </source>
</evidence>
<dbReference type="Pfam" id="PF06452">
    <property type="entry name" value="CBM9_1"/>
    <property type="match status" value="1"/>
</dbReference>
<sequence>MLRSLLLLLICIPLNLLAQQRTLSATRTAHPPRIDGDLSDTVWASAAVATDFIQNFPVFGKQSERRSIVRILYDDAALYVSAYLYDNPKLVRRQLTPRDGESRQDVDYFSVFFDTYRDHQNGFQFGVTSANVQTDARLGGASSDGDKTWDAVWQSATAMRPDGWTVEMRIPYISLRFTAKDAQSWGLQFLRFTRRDNSNDYWNPVNPSVNGFVNQFGLLEGLQAIRSPLRLSLSPYVSGGVRFNPEGSARRTEVLRSGGMDVKWGVNKSFTLDATLIPDFGQVISDNIVNNLTPYEIRFQENRPFFTEGTELFNKSGIFYSRRIGALPSGYSRVNNTYRDASAWEIVRNPSVTQLYNAIKFSGRTDRKLGIGVFNAVTAPMEARVRNLATKEELRVETEPLTNYNLFVLDQAFSQRSSVTFTNASVVRAGAARDANTSALDWSLFNRSNTYALSGSLRSSHIFSYTYWTPAYYTNTDTITRNGQRYLKPYDGFAARLRLGKVSGRWRWFGQVNLESDKYDPNDLGYLQAPNEVNYSAGVHFTEFTPTKRFITYNYGLNLYHSNLYKPYAFSSFEAVASGYLVFHNFWDIGLTLGAVPGVQTDFFELRNMNYRLRRPAFYYGNINGSSDSRRKLFVSFGFGYEHSTLAESPYYEVRNGIRYRFSNRFLLSLDVSRQHDKLQIGSAYQSDPGIVGYRDYKDLTSVLSGIYNFTPRMNLTLRARHYWSQVHYLNFFKVNARGDLGPIAFIPGQDQNFNIFNLDAFYTWDFRPGSRIILGWKNSLSATTAIDGIKYRDYGRNLTRTFELPHANEFTLRVIYFLDYNQLRRK</sequence>
<dbReference type="SUPFAM" id="SSF56935">
    <property type="entry name" value="Porins"/>
    <property type="match status" value="1"/>
</dbReference>